<sequence length="435" mass="48905">MDLVHGPGTSELFQAQSHLYKHIFNFIGSMSLKCALQLGIPDIIHNHGKPITLPELVSALQIHPTKAGFVHRLMRLLVHCGFFVTTRVHMNQEEEEEEAYDLTPSSRILLKDNVTNLSPFLLAMLDPVFVSPWHFLESWFRGDKVTPFESAHGMSLWDYADQNPDFNDLFNKAMASDSGMMNLVVKDCKPVFEGLVTLVDVGGGTGTCARIISEAFPHLKCTVLELPHVVANLQDSLNLNFVGGDMFQSIPSADAILLKVDNFPNYFPSWFFFLGSSSFAACPEDPKLLTVSGYPGPVLITRLPFDFLILLVLHALSNEECVKVLRKCREAISNKGKEGKVIIIDIVIDEKKDEHEITSTKLFFDMLMMVVATGRERGEKEWEKLFLEAGFSHYKIKPLFGLRSLIEWQRYVGPEVFPAVVAPHWSQGVPRNTLN</sequence>
<evidence type="ECO:0000256" key="3">
    <source>
        <dbReference type="ARBA" id="ARBA00022691"/>
    </source>
</evidence>
<dbReference type="Proteomes" id="UP000594261">
    <property type="component" value="Chromosome 5"/>
</dbReference>
<evidence type="ECO:0000259" key="5">
    <source>
        <dbReference type="Pfam" id="PF08100"/>
    </source>
</evidence>
<dbReference type="Pfam" id="PF00891">
    <property type="entry name" value="Methyltransf_2"/>
    <property type="match status" value="2"/>
</dbReference>
<feature type="domain" description="O-methyltransferase C-terminal" evidence="4">
    <location>
        <begin position="133"/>
        <end position="259"/>
    </location>
</feature>
<dbReference type="InterPro" id="IPR036388">
    <property type="entry name" value="WH-like_DNA-bd_sf"/>
</dbReference>
<dbReference type="GO" id="GO:0032259">
    <property type="term" value="P:methylation"/>
    <property type="evidence" value="ECO:0007669"/>
    <property type="project" value="UniProtKB-KW"/>
</dbReference>
<dbReference type="EnsemblPlants" id="QL05p043389:mrna">
    <property type="protein sequence ID" value="QL05p043389:mrna"/>
    <property type="gene ID" value="QL05p043389"/>
</dbReference>
<feature type="domain" description="O-methyltransferase C-terminal" evidence="4">
    <location>
        <begin position="308"/>
        <end position="392"/>
    </location>
</feature>
<dbReference type="InParanoid" id="A0A7N2LNE2"/>
<evidence type="ECO:0000313" key="7">
    <source>
        <dbReference type="Proteomes" id="UP000594261"/>
    </source>
</evidence>
<dbReference type="Gene3D" id="1.10.10.10">
    <property type="entry name" value="Winged helix-like DNA-binding domain superfamily/Winged helix DNA-binding domain"/>
    <property type="match status" value="1"/>
</dbReference>
<dbReference type="AlphaFoldDB" id="A0A7N2LNE2"/>
<evidence type="ECO:0000256" key="2">
    <source>
        <dbReference type="ARBA" id="ARBA00022679"/>
    </source>
</evidence>
<dbReference type="SUPFAM" id="SSF53335">
    <property type="entry name" value="S-adenosyl-L-methionine-dependent methyltransferases"/>
    <property type="match status" value="2"/>
</dbReference>
<dbReference type="GO" id="GO:0008171">
    <property type="term" value="F:O-methyltransferase activity"/>
    <property type="evidence" value="ECO:0007669"/>
    <property type="project" value="InterPro"/>
</dbReference>
<name>A0A7N2LNE2_QUELO</name>
<dbReference type="PROSITE" id="PS51683">
    <property type="entry name" value="SAM_OMT_II"/>
    <property type="match status" value="1"/>
</dbReference>
<reference evidence="6" key="2">
    <citation type="submission" date="2021-01" db="UniProtKB">
        <authorList>
            <consortium name="EnsemblPlants"/>
        </authorList>
    </citation>
    <scope>IDENTIFICATION</scope>
</reference>
<keyword evidence="1" id="KW-0489">Methyltransferase</keyword>
<dbReference type="Pfam" id="PF08100">
    <property type="entry name" value="Dimerisation"/>
    <property type="match status" value="1"/>
</dbReference>
<dbReference type="InterPro" id="IPR001077">
    <property type="entry name" value="COMT_C"/>
</dbReference>
<organism evidence="6 7">
    <name type="scientific">Quercus lobata</name>
    <name type="common">Valley oak</name>
    <dbReference type="NCBI Taxonomy" id="97700"/>
    <lineage>
        <taxon>Eukaryota</taxon>
        <taxon>Viridiplantae</taxon>
        <taxon>Streptophyta</taxon>
        <taxon>Embryophyta</taxon>
        <taxon>Tracheophyta</taxon>
        <taxon>Spermatophyta</taxon>
        <taxon>Magnoliopsida</taxon>
        <taxon>eudicotyledons</taxon>
        <taxon>Gunneridae</taxon>
        <taxon>Pentapetalae</taxon>
        <taxon>rosids</taxon>
        <taxon>fabids</taxon>
        <taxon>Fagales</taxon>
        <taxon>Fagaceae</taxon>
        <taxon>Quercus</taxon>
    </lineage>
</organism>
<reference evidence="6 7" key="1">
    <citation type="journal article" date="2016" name="G3 (Bethesda)">
        <title>First Draft Assembly and Annotation of the Genome of a California Endemic Oak Quercus lobata Nee (Fagaceae).</title>
        <authorList>
            <person name="Sork V.L."/>
            <person name="Fitz-Gibbon S.T."/>
            <person name="Puiu D."/>
            <person name="Crepeau M."/>
            <person name="Gugger P.F."/>
            <person name="Sherman R."/>
            <person name="Stevens K."/>
            <person name="Langley C.H."/>
            <person name="Pellegrini M."/>
            <person name="Salzberg S.L."/>
        </authorList>
    </citation>
    <scope>NUCLEOTIDE SEQUENCE [LARGE SCALE GENOMIC DNA]</scope>
    <source>
        <strain evidence="6 7">cv. SW786</strain>
    </source>
</reference>
<dbReference type="Gramene" id="QL05p043389:mrna">
    <property type="protein sequence ID" value="QL05p043389:mrna"/>
    <property type="gene ID" value="QL05p043389"/>
</dbReference>
<protein>
    <submittedName>
        <fullName evidence="6">Uncharacterized protein</fullName>
    </submittedName>
</protein>
<dbReference type="PANTHER" id="PTHR11746">
    <property type="entry name" value="O-METHYLTRANSFERASE"/>
    <property type="match status" value="1"/>
</dbReference>
<dbReference type="FunFam" id="1.10.10.10:FF:000213">
    <property type="entry name" value="Coniferyl alcohol 9-O-methyltransferase"/>
    <property type="match status" value="1"/>
</dbReference>
<feature type="domain" description="O-methyltransferase dimerisation" evidence="5">
    <location>
        <begin position="21"/>
        <end position="112"/>
    </location>
</feature>
<evidence type="ECO:0000259" key="4">
    <source>
        <dbReference type="Pfam" id="PF00891"/>
    </source>
</evidence>
<dbReference type="EMBL" id="LRBV02000005">
    <property type="status" value="NOT_ANNOTATED_CDS"/>
    <property type="molecule type" value="Genomic_DNA"/>
</dbReference>
<keyword evidence="2" id="KW-0808">Transferase</keyword>
<proteinExistence type="predicted"/>
<keyword evidence="3" id="KW-0949">S-adenosyl-L-methionine</keyword>
<dbReference type="InterPro" id="IPR029063">
    <property type="entry name" value="SAM-dependent_MTases_sf"/>
</dbReference>
<dbReference type="OMA" id="INGMERN"/>
<dbReference type="InterPro" id="IPR016461">
    <property type="entry name" value="COMT-like"/>
</dbReference>
<dbReference type="GO" id="GO:0008757">
    <property type="term" value="F:S-adenosylmethionine-dependent methyltransferase activity"/>
    <property type="evidence" value="ECO:0007669"/>
    <property type="project" value="UniProtKB-ARBA"/>
</dbReference>
<accession>A0A7N2LNE2</accession>
<dbReference type="InterPro" id="IPR012967">
    <property type="entry name" value="COMT_dimerisation"/>
</dbReference>
<evidence type="ECO:0000313" key="6">
    <source>
        <dbReference type="EnsemblPlants" id="QL05p043389:mrna"/>
    </source>
</evidence>
<dbReference type="GO" id="GO:0009717">
    <property type="term" value="P:isoflavonoid biosynthetic process"/>
    <property type="evidence" value="ECO:0007669"/>
    <property type="project" value="UniProtKB-ARBA"/>
</dbReference>
<dbReference type="InterPro" id="IPR036390">
    <property type="entry name" value="WH_DNA-bd_sf"/>
</dbReference>
<keyword evidence="7" id="KW-1185">Reference proteome</keyword>
<dbReference type="Gene3D" id="3.40.50.150">
    <property type="entry name" value="Vaccinia Virus protein VP39"/>
    <property type="match status" value="1"/>
</dbReference>
<evidence type="ECO:0000256" key="1">
    <source>
        <dbReference type="ARBA" id="ARBA00022603"/>
    </source>
</evidence>
<dbReference type="SUPFAM" id="SSF46785">
    <property type="entry name" value="Winged helix' DNA-binding domain"/>
    <property type="match status" value="1"/>
</dbReference>
<dbReference type="GO" id="GO:0046983">
    <property type="term" value="F:protein dimerization activity"/>
    <property type="evidence" value="ECO:0007669"/>
    <property type="project" value="InterPro"/>
</dbReference>